<evidence type="ECO:0000256" key="6">
    <source>
        <dbReference type="SAM" id="MobiDB-lite"/>
    </source>
</evidence>
<organism evidence="8">
    <name type="scientific">Sesamum radiatum</name>
    <name type="common">Black benniseed</name>
    <dbReference type="NCBI Taxonomy" id="300843"/>
    <lineage>
        <taxon>Eukaryota</taxon>
        <taxon>Viridiplantae</taxon>
        <taxon>Streptophyta</taxon>
        <taxon>Embryophyta</taxon>
        <taxon>Tracheophyta</taxon>
        <taxon>Spermatophyta</taxon>
        <taxon>Magnoliopsida</taxon>
        <taxon>eudicotyledons</taxon>
        <taxon>Gunneridae</taxon>
        <taxon>Pentapetalae</taxon>
        <taxon>asterids</taxon>
        <taxon>lamiids</taxon>
        <taxon>Lamiales</taxon>
        <taxon>Pedaliaceae</taxon>
        <taxon>Sesamum</taxon>
    </lineage>
</organism>
<evidence type="ECO:0000256" key="5">
    <source>
        <dbReference type="ARBA" id="ARBA00023242"/>
    </source>
</evidence>
<keyword evidence="4" id="KW-0804">Transcription</keyword>
<comment type="caution">
    <text evidence="8">The sequence shown here is derived from an EMBL/GenBank/DDBJ whole genome shotgun (WGS) entry which is preliminary data.</text>
</comment>
<sequence length="223" mass="25398">MWDMRRPHFITGFDPSLCSERVNIPCNFIKHMEGRAPGLALLVGPSGNNWYVGLIIVDNGLFLNDGWADFVRDHFLEQGDSLVFRYDGNLHFTVQIFDLVPTSPNPFAILVEENIEQLVERNELVEQLQICILNQAANELLSPPENYYDLENEFIGDQEESSGEIISDHLSENMEPGRPTSPSSSLEDCTVRGKHTRSESFEENFQPGHSFDLHLKCKKRPGY</sequence>
<dbReference type="CDD" id="cd10017">
    <property type="entry name" value="B3_DNA"/>
    <property type="match status" value="1"/>
</dbReference>
<dbReference type="PANTHER" id="PTHR31391:SF106">
    <property type="entry name" value="B3 DOMAIN-CONTAINING PROTEIN OS01G0723500"/>
    <property type="match status" value="1"/>
</dbReference>
<dbReference type="InterPro" id="IPR044837">
    <property type="entry name" value="REM16-like"/>
</dbReference>
<dbReference type="SMART" id="SM01019">
    <property type="entry name" value="B3"/>
    <property type="match status" value="1"/>
</dbReference>
<keyword evidence="3" id="KW-0238">DNA-binding</keyword>
<evidence type="ECO:0000259" key="7">
    <source>
        <dbReference type="PROSITE" id="PS50863"/>
    </source>
</evidence>
<evidence type="ECO:0000256" key="4">
    <source>
        <dbReference type="ARBA" id="ARBA00023163"/>
    </source>
</evidence>
<dbReference type="InterPro" id="IPR015300">
    <property type="entry name" value="DNA-bd_pseudobarrel_sf"/>
</dbReference>
<dbReference type="Pfam" id="PF02362">
    <property type="entry name" value="B3"/>
    <property type="match status" value="1"/>
</dbReference>
<evidence type="ECO:0000256" key="2">
    <source>
        <dbReference type="ARBA" id="ARBA00023015"/>
    </source>
</evidence>
<reference evidence="8" key="1">
    <citation type="submission" date="2020-06" db="EMBL/GenBank/DDBJ databases">
        <authorList>
            <person name="Li T."/>
            <person name="Hu X."/>
            <person name="Zhang T."/>
            <person name="Song X."/>
            <person name="Zhang H."/>
            <person name="Dai N."/>
            <person name="Sheng W."/>
            <person name="Hou X."/>
            <person name="Wei L."/>
        </authorList>
    </citation>
    <scope>NUCLEOTIDE SEQUENCE</scope>
    <source>
        <strain evidence="8">G02</strain>
        <tissue evidence="8">Leaf</tissue>
    </source>
</reference>
<evidence type="ECO:0000256" key="3">
    <source>
        <dbReference type="ARBA" id="ARBA00023125"/>
    </source>
</evidence>
<accession>A0AAW2JD03</accession>
<feature type="region of interest" description="Disordered" evidence="6">
    <location>
        <begin position="170"/>
        <end position="205"/>
    </location>
</feature>
<dbReference type="PROSITE" id="PS50863">
    <property type="entry name" value="B3"/>
    <property type="match status" value="1"/>
</dbReference>
<proteinExistence type="predicted"/>
<dbReference type="AlphaFoldDB" id="A0AAW2JD03"/>
<dbReference type="GO" id="GO:0005634">
    <property type="term" value="C:nucleus"/>
    <property type="evidence" value="ECO:0007669"/>
    <property type="project" value="UniProtKB-SubCell"/>
</dbReference>
<protein>
    <submittedName>
        <fullName evidence="8">B3 domain-containing protein</fullName>
    </submittedName>
</protein>
<gene>
    <name evidence="8" type="ORF">Sradi_7016200</name>
</gene>
<dbReference type="PANTHER" id="PTHR31391">
    <property type="entry name" value="B3 DOMAIN-CONTAINING PROTEIN OS11G0197600-RELATED"/>
    <property type="match status" value="1"/>
</dbReference>
<dbReference type="SUPFAM" id="SSF101936">
    <property type="entry name" value="DNA-binding pseudobarrel domain"/>
    <property type="match status" value="1"/>
</dbReference>
<comment type="subcellular location">
    <subcellularLocation>
        <location evidence="1">Nucleus</location>
    </subcellularLocation>
</comment>
<keyword evidence="5" id="KW-0539">Nucleus</keyword>
<dbReference type="InterPro" id="IPR003340">
    <property type="entry name" value="B3_DNA-bd"/>
</dbReference>
<evidence type="ECO:0000256" key="1">
    <source>
        <dbReference type="ARBA" id="ARBA00004123"/>
    </source>
</evidence>
<keyword evidence="2" id="KW-0805">Transcription regulation</keyword>
<dbReference type="GO" id="GO:0003677">
    <property type="term" value="F:DNA binding"/>
    <property type="evidence" value="ECO:0007669"/>
    <property type="project" value="UniProtKB-KW"/>
</dbReference>
<dbReference type="EMBL" id="JACGWJ010000506">
    <property type="protein sequence ID" value="KAL0291723.1"/>
    <property type="molecule type" value="Genomic_DNA"/>
</dbReference>
<feature type="domain" description="TF-B3" evidence="7">
    <location>
        <begin position="7"/>
        <end position="100"/>
    </location>
</feature>
<evidence type="ECO:0000313" key="8">
    <source>
        <dbReference type="EMBL" id="KAL0291723.1"/>
    </source>
</evidence>
<reference evidence="8" key="2">
    <citation type="journal article" date="2024" name="Plant">
        <title>Genomic evolution and insights into agronomic trait innovations of Sesamum species.</title>
        <authorList>
            <person name="Miao H."/>
            <person name="Wang L."/>
            <person name="Qu L."/>
            <person name="Liu H."/>
            <person name="Sun Y."/>
            <person name="Le M."/>
            <person name="Wang Q."/>
            <person name="Wei S."/>
            <person name="Zheng Y."/>
            <person name="Lin W."/>
            <person name="Duan Y."/>
            <person name="Cao H."/>
            <person name="Xiong S."/>
            <person name="Wang X."/>
            <person name="Wei L."/>
            <person name="Li C."/>
            <person name="Ma Q."/>
            <person name="Ju M."/>
            <person name="Zhao R."/>
            <person name="Li G."/>
            <person name="Mu C."/>
            <person name="Tian Q."/>
            <person name="Mei H."/>
            <person name="Zhang T."/>
            <person name="Gao T."/>
            <person name="Zhang H."/>
        </authorList>
    </citation>
    <scope>NUCLEOTIDE SEQUENCE</scope>
    <source>
        <strain evidence="8">G02</strain>
    </source>
</reference>
<name>A0AAW2JD03_SESRA</name>
<dbReference type="Gene3D" id="2.40.330.10">
    <property type="entry name" value="DNA-binding pseudobarrel domain"/>
    <property type="match status" value="1"/>
</dbReference>